<dbReference type="Proteomes" id="UP000038204">
    <property type="component" value="Unassembled WGS sequence"/>
</dbReference>
<keyword evidence="1" id="KW-0472">Membrane</keyword>
<accession>A0A0T9PMP4</accession>
<protein>
    <submittedName>
        <fullName evidence="2">Membrane protein</fullName>
    </submittedName>
</protein>
<evidence type="ECO:0000313" key="3">
    <source>
        <dbReference type="Proteomes" id="UP000038204"/>
    </source>
</evidence>
<feature type="transmembrane region" description="Helical" evidence="1">
    <location>
        <begin position="17"/>
        <end position="34"/>
    </location>
</feature>
<sequence>MSYAFFLQQFFSAKKRILLLYIIIISIAIVYYVANGVIEVRKKNLLVKYNELSFHFQEHSIMAKKFNIKNNKESKDIDVEVNKSFENRNIIFTAYLLDDDKFLVEINSAKFSSLLDAIIDVSDKYGIDVYSANIYTHQDYDNGYISGEIIFFK</sequence>
<evidence type="ECO:0000256" key="1">
    <source>
        <dbReference type="SAM" id="Phobius"/>
    </source>
</evidence>
<dbReference type="RefSeq" id="WP_049598751.1">
    <property type="nucleotide sequence ID" value="NZ_CPZI01000009.1"/>
</dbReference>
<keyword evidence="1" id="KW-1133">Transmembrane helix</keyword>
<name>A0A0T9PMP4_9GAMM</name>
<gene>
    <name evidence="2" type="ORF">ERS008667_01381</name>
</gene>
<organism evidence="2 3">
    <name type="scientific">Yersinia similis</name>
    <dbReference type="NCBI Taxonomy" id="367190"/>
    <lineage>
        <taxon>Bacteria</taxon>
        <taxon>Pseudomonadati</taxon>
        <taxon>Pseudomonadota</taxon>
        <taxon>Gammaproteobacteria</taxon>
        <taxon>Enterobacterales</taxon>
        <taxon>Yersiniaceae</taxon>
        <taxon>Yersinia</taxon>
    </lineage>
</organism>
<proteinExistence type="predicted"/>
<evidence type="ECO:0000313" key="2">
    <source>
        <dbReference type="EMBL" id="CNH73335.1"/>
    </source>
</evidence>
<keyword evidence="1" id="KW-0812">Transmembrane</keyword>
<dbReference type="AlphaFoldDB" id="A0A0T9PMP4"/>
<dbReference type="EMBL" id="CQBK01000008">
    <property type="protein sequence ID" value="CNH73335.1"/>
    <property type="molecule type" value="Genomic_DNA"/>
</dbReference>
<reference evidence="2 3" key="1">
    <citation type="submission" date="2015-03" db="EMBL/GenBank/DDBJ databases">
        <authorList>
            <person name="Murphy D."/>
        </authorList>
    </citation>
    <scope>NUCLEOTIDE SEQUENCE [LARGE SCALE GENOMIC DNA]</scope>
    <source>
        <strain evidence="2 3">Y233</strain>
    </source>
</reference>